<evidence type="ECO:0000313" key="3">
    <source>
        <dbReference type="Proteomes" id="UP000554482"/>
    </source>
</evidence>
<protein>
    <submittedName>
        <fullName evidence="2">Uncharacterized protein</fullName>
    </submittedName>
</protein>
<evidence type="ECO:0000256" key="1">
    <source>
        <dbReference type="SAM" id="MobiDB-lite"/>
    </source>
</evidence>
<sequence>MCEGDEEKKQDVCEGDKEKKQDVDINDKEKNHDVVVGGLTSIAKSYDLLDSIMSDVQELPLLNRDHNGDMEMGEDNDDGTDGFLYQEALKDFNLNQ</sequence>
<dbReference type="AlphaFoldDB" id="A0A7J6UT10"/>
<keyword evidence="3" id="KW-1185">Reference proteome</keyword>
<name>A0A7J6UT10_THATH</name>
<gene>
    <name evidence="2" type="ORF">FRX31_034689</name>
</gene>
<evidence type="ECO:0000313" key="2">
    <source>
        <dbReference type="EMBL" id="KAF5175724.1"/>
    </source>
</evidence>
<feature type="non-terminal residue" evidence="2">
    <location>
        <position position="96"/>
    </location>
</feature>
<dbReference type="EMBL" id="JABWDY010043666">
    <property type="protein sequence ID" value="KAF5175724.1"/>
    <property type="molecule type" value="Genomic_DNA"/>
</dbReference>
<dbReference type="Proteomes" id="UP000554482">
    <property type="component" value="Unassembled WGS sequence"/>
</dbReference>
<proteinExistence type="predicted"/>
<reference evidence="2 3" key="1">
    <citation type="submission" date="2020-06" db="EMBL/GenBank/DDBJ databases">
        <title>Transcriptomic and genomic resources for Thalictrum thalictroides and T. hernandezii: Facilitating candidate gene discovery in an emerging model plant lineage.</title>
        <authorList>
            <person name="Arias T."/>
            <person name="Riano-Pachon D.M."/>
            <person name="Di Stilio V.S."/>
        </authorList>
    </citation>
    <scope>NUCLEOTIDE SEQUENCE [LARGE SCALE GENOMIC DNA]</scope>
    <source>
        <strain evidence="3">cv. WT478/WT964</strain>
        <tissue evidence="2">Leaves</tissue>
    </source>
</reference>
<organism evidence="2 3">
    <name type="scientific">Thalictrum thalictroides</name>
    <name type="common">Rue-anemone</name>
    <name type="synonym">Anemone thalictroides</name>
    <dbReference type="NCBI Taxonomy" id="46969"/>
    <lineage>
        <taxon>Eukaryota</taxon>
        <taxon>Viridiplantae</taxon>
        <taxon>Streptophyta</taxon>
        <taxon>Embryophyta</taxon>
        <taxon>Tracheophyta</taxon>
        <taxon>Spermatophyta</taxon>
        <taxon>Magnoliopsida</taxon>
        <taxon>Ranunculales</taxon>
        <taxon>Ranunculaceae</taxon>
        <taxon>Thalictroideae</taxon>
        <taxon>Thalictrum</taxon>
    </lineage>
</organism>
<feature type="region of interest" description="Disordered" evidence="1">
    <location>
        <begin position="1"/>
        <end position="26"/>
    </location>
</feature>
<accession>A0A7J6UT10</accession>
<comment type="caution">
    <text evidence="2">The sequence shown here is derived from an EMBL/GenBank/DDBJ whole genome shotgun (WGS) entry which is preliminary data.</text>
</comment>